<comment type="caution">
    <text evidence="1">The sequence shown here is derived from an EMBL/GenBank/DDBJ whole genome shotgun (WGS) entry which is preliminary data.</text>
</comment>
<evidence type="ECO:0000313" key="2">
    <source>
        <dbReference type="Proteomes" id="UP001202180"/>
    </source>
</evidence>
<sequence length="62" mass="6561">MATWEKTVVTPHGSRRCLAISCGVIIKFGLSVDGQGGEEIPQPAVHKLFVDLGRGPTSSVLL</sequence>
<organism evidence="1 2">
    <name type="scientific">Spirosoma liriopis</name>
    <dbReference type="NCBI Taxonomy" id="2937440"/>
    <lineage>
        <taxon>Bacteria</taxon>
        <taxon>Pseudomonadati</taxon>
        <taxon>Bacteroidota</taxon>
        <taxon>Cytophagia</taxon>
        <taxon>Cytophagales</taxon>
        <taxon>Cytophagaceae</taxon>
        <taxon>Spirosoma</taxon>
    </lineage>
</organism>
<accession>A0ABT0HVU1</accession>
<evidence type="ECO:0000313" key="1">
    <source>
        <dbReference type="EMBL" id="MCK8496090.1"/>
    </source>
</evidence>
<dbReference type="Proteomes" id="UP001202180">
    <property type="component" value="Unassembled WGS sequence"/>
</dbReference>
<proteinExistence type="predicted"/>
<keyword evidence="2" id="KW-1185">Reference proteome</keyword>
<dbReference type="RefSeq" id="WP_248480968.1">
    <property type="nucleotide sequence ID" value="NZ_JALPRF010000016.1"/>
</dbReference>
<name>A0ABT0HVU1_9BACT</name>
<reference evidence="1 2" key="1">
    <citation type="submission" date="2022-04" db="EMBL/GenBank/DDBJ databases">
        <title>Spirosoma sp. strain RP8 genome sequencing and assembly.</title>
        <authorList>
            <person name="Jung Y."/>
        </authorList>
    </citation>
    <scope>NUCLEOTIDE SEQUENCE [LARGE SCALE GENOMIC DNA]</scope>
    <source>
        <strain evidence="1 2">RP8</strain>
    </source>
</reference>
<dbReference type="EMBL" id="JALPRF010000016">
    <property type="protein sequence ID" value="MCK8496090.1"/>
    <property type="molecule type" value="Genomic_DNA"/>
</dbReference>
<protein>
    <submittedName>
        <fullName evidence="1">Uncharacterized protein</fullName>
    </submittedName>
</protein>
<gene>
    <name evidence="1" type="ORF">M0L20_29760</name>
</gene>